<feature type="compositionally biased region" description="Basic and acidic residues" evidence="2">
    <location>
        <begin position="180"/>
        <end position="204"/>
    </location>
</feature>
<keyword evidence="1" id="KW-0175">Coiled coil</keyword>
<evidence type="ECO:0000256" key="1">
    <source>
        <dbReference type="SAM" id="Coils"/>
    </source>
</evidence>
<dbReference type="EMBL" id="BGPR01000929">
    <property type="protein sequence ID" value="GBM40442.1"/>
    <property type="molecule type" value="Genomic_DNA"/>
</dbReference>
<keyword evidence="4" id="KW-1185">Reference proteome</keyword>
<dbReference type="Proteomes" id="UP000499080">
    <property type="component" value="Unassembled WGS sequence"/>
</dbReference>
<comment type="caution">
    <text evidence="3">The sequence shown here is derived from an EMBL/GenBank/DDBJ whole genome shotgun (WGS) entry which is preliminary data.</text>
</comment>
<evidence type="ECO:0000313" key="3">
    <source>
        <dbReference type="EMBL" id="GBM40442.1"/>
    </source>
</evidence>
<feature type="coiled-coil region" evidence="1">
    <location>
        <begin position="71"/>
        <end position="110"/>
    </location>
</feature>
<name>A0A4Y2FGB8_ARAVE</name>
<feature type="compositionally biased region" description="Polar residues" evidence="2">
    <location>
        <begin position="210"/>
        <end position="230"/>
    </location>
</feature>
<accession>A0A4Y2FGB8</accession>
<reference evidence="3 4" key="1">
    <citation type="journal article" date="2019" name="Sci. Rep.">
        <title>Orb-weaving spider Araneus ventricosus genome elucidates the spidroin gene catalogue.</title>
        <authorList>
            <person name="Kono N."/>
            <person name="Nakamura H."/>
            <person name="Ohtoshi R."/>
            <person name="Moran D.A.P."/>
            <person name="Shinohara A."/>
            <person name="Yoshida Y."/>
            <person name="Fujiwara M."/>
            <person name="Mori M."/>
            <person name="Tomita M."/>
            <person name="Arakawa K."/>
        </authorList>
    </citation>
    <scope>NUCLEOTIDE SEQUENCE [LARGE SCALE GENOMIC DNA]</scope>
</reference>
<dbReference type="AlphaFoldDB" id="A0A4Y2FGB8"/>
<evidence type="ECO:0000313" key="4">
    <source>
        <dbReference type="Proteomes" id="UP000499080"/>
    </source>
</evidence>
<proteinExistence type="predicted"/>
<feature type="compositionally biased region" description="Basic and acidic residues" evidence="2">
    <location>
        <begin position="231"/>
        <end position="244"/>
    </location>
</feature>
<feature type="region of interest" description="Disordered" evidence="2">
    <location>
        <begin position="1"/>
        <end position="29"/>
    </location>
</feature>
<organism evidence="3 4">
    <name type="scientific">Araneus ventricosus</name>
    <name type="common">Orbweaver spider</name>
    <name type="synonym">Epeira ventricosa</name>
    <dbReference type="NCBI Taxonomy" id="182803"/>
    <lineage>
        <taxon>Eukaryota</taxon>
        <taxon>Metazoa</taxon>
        <taxon>Ecdysozoa</taxon>
        <taxon>Arthropoda</taxon>
        <taxon>Chelicerata</taxon>
        <taxon>Arachnida</taxon>
        <taxon>Araneae</taxon>
        <taxon>Araneomorphae</taxon>
        <taxon>Entelegynae</taxon>
        <taxon>Araneoidea</taxon>
        <taxon>Araneidae</taxon>
        <taxon>Araneus</taxon>
    </lineage>
</organism>
<gene>
    <name evidence="3" type="ORF">AVEN_122654_1</name>
</gene>
<protein>
    <submittedName>
        <fullName evidence="3">Uncharacterized protein</fullName>
    </submittedName>
</protein>
<feature type="region of interest" description="Disordered" evidence="2">
    <location>
        <begin position="128"/>
        <end position="244"/>
    </location>
</feature>
<evidence type="ECO:0000256" key="2">
    <source>
        <dbReference type="SAM" id="MobiDB-lite"/>
    </source>
</evidence>
<sequence length="273" mass="30770">MGRMRKRFNAKARSGGSTNVQPQRSEEDIPIELDIQQEKFDQSNPLVLSASKKKTAKVEEKIQPVPKILSKKQKKKLKKVLEKKKKKLNRNELLEKLKEVQAKPEELQQLTSTSCMQTYGLKRVIDETSERASVKRPMKINTVKGANKKAKLDAKATSSSEEDSSDSEISNSENEGEILNDDKKINSETGTAKEEQRHCEKDVEGVGLEQMNSIETQNSKSSQLQSVNTAKESEGKKPKSDETREVKCMPTVFIPVNRKPEIQVCRMEIIALA</sequence>
<feature type="compositionally biased region" description="Basic residues" evidence="2">
    <location>
        <begin position="1"/>
        <end position="10"/>
    </location>
</feature>